<keyword evidence="1" id="KW-0812">Transmembrane</keyword>
<dbReference type="EnsemblMetazoa" id="CPIJ012553-RA">
    <property type="protein sequence ID" value="CPIJ012553-PA"/>
    <property type="gene ID" value="CPIJ012553"/>
</dbReference>
<keyword evidence="4" id="KW-1185">Reference proteome</keyword>
<sequence length="184" mass="20263">MTSRNWWTILGPATVVTVIAFVLIDRGKFFFSLSGAALDCHFCIGIDACNYTAEVNRSLAEIDDKVVSCTAELVHLTNESLAGFMPTLRWTPVRSTDEFQCVHVRATSLADITFLFIRGCTYATNNQSFCDLRHSSFQGRRECVACDDADSCNDVPSSATRSWIAWLTTITAMLIAASTAAVNR</sequence>
<dbReference type="Proteomes" id="UP000002320">
    <property type="component" value="Unassembled WGS sequence"/>
</dbReference>
<feature type="transmembrane region" description="Helical" evidence="1">
    <location>
        <begin position="6"/>
        <end position="24"/>
    </location>
</feature>
<dbReference type="OrthoDB" id="7735973at2759"/>
<dbReference type="eggNOG" id="ENOG502TK9R">
    <property type="taxonomic scope" value="Eukaryota"/>
</dbReference>
<reference evidence="3" key="2">
    <citation type="submission" date="2020-05" db="UniProtKB">
        <authorList>
            <consortium name="EnsemblMetazoa"/>
        </authorList>
    </citation>
    <scope>IDENTIFICATION</scope>
    <source>
        <strain evidence="3">JHB</strain>
    </source>
</reference>
<dbReference type="OMA" id="FRGTREC"/>
<evidence type="ECO:0000313" key="4">
    <source>
        <dbReference type="Proteomes" id="UP000002320"/>
    </source>
</evidence>
<accession>B0WYZ9</accession>
<dbReference type="AlphaFoldDB" id="B0WYZ9"/>
<evidence type="ECO:0000256" key="1">
    <source>
        <dbReference type="SAM" id="Phobius"/>
    </source>
</evidence>
<proteinExistence type="predicted"/>
<evidence type="ECO:0000313" key="3">
    <source>
        <dbReference type="EnsemblMetazoa" id="CPIJ012553-PA"/>
    </source>
</evidence>
<protein>
    <submittedName>
        <fullName evidence="2 3">Uncharacterized protein</fullName>
    </submittedName>
</protein>
<evidence type="ECO:0000313" key="2">
    <source>
        <dbReference type="EMBL" id="EDS37313.1"/>
    </source>
</evidence>
<name>B0WYZ9_CULQU</name>
<dbReference type="KEGG" id="cqu:CpipJ_CPIJ012553"/>
<dbReference type="VEuPathDB" id="VectorBase:CPIJ012553"/>
<dbReference type="VEuPathDB" id="VectorBase:CQUJHB004863"/>
<reference evidence="2" key="1">
    <citation type="submission" date="2007-03" db="EMBL/GenBank/DDBJ databases">
        <title>Annotation of Culex pipiens quinquefasciatus.</title>
        <authorList>
            <consortium name="The Broad Institute Genome Sequencing Platform"/>
            <person name="Atkinson P.W."/>
            <person name="Hemingway J."/>
            <person name="Christensen B.M."/>
            <person name="Higgs S."/>
            <person name="Kodira C."/>
            <person name="Hannick L."/>
            <person name="Megy K."/>
            <person name="O'Leary S."/>
            <person name="Pearson M."/>
            <person name="Haas B.J."/>
            <person name="Mauceli E."/>
            <person name="Wortman J.R."/>
            <person name="Lee N.H."/>
            <person name="Guigo R."/>
            <person name="Stanke M."/>
            <person name="Alvarado L."/>
            <person name="Amedeo P."/>
            <person name="Antoine C.H."/>
            <person name="Arensburger P."/>
            <person name="Bidwell S.L."/>
            <person name="Crawford M."/>
            <person name="Camaro F."/>
            <person name="Devon K."/>
            <person name="Engels R."/>
            <person name="Hammond M."/>
            <person name="Howarth C."/>
            <person name="Koehrsen M."/>
            <person name="Lawson D."/>
            <person name="Montgomery P."/>
            <person name="Nene V."/>
            <person name="Nusbaum C."/>
            <person name="Puiu D."/>
            <person name="Romero-Severson J."/>
            <person name="Severson D.W."/>
            <person name="Shumway M."/>
            <person name="Sisk P."/>
            <person name="Stolte C."/>
            <person name="Zeng Q."/>
            <person name="Eisenstadt E."/>
            <person name="Fraser-Liggett C."/>
            <person name="Strausberg R."/>
            <person name="Galagan J."/>
            <person name="Birren B."/>
            <person name="Collins F.H."/>
        </authorList>
    </citation>
    <scope>NUCLEOTIDE SEQUENCE [LARGE SCALE GENOMIC DNA]</scope>
    <source>
        <strain evidence="2">JHB</strain>
    </source>
</reference>
<feature type="transmembrane region" description="Helical" evidence="1">
    <location>
        <begin position="163"/>
        <end position="182"/>
    </location>
</feature>
<keyword evidence="1" id="KW-0472">Membrane</keyword>
<gene>
    <name evidence="3" type="primary">6045233</name>
    <name evidence="2" type="ORF">CpipJ_CPIJ012553</name>
</gene>
<organism>
    <name type="scientific">Culex quinquefasciatus</name>
    <name type="common">Southern house mosquito</name>
    <name type="synonym">Culex pungens</name>
    <dbReference type="NCBI Taxonomy" id="7176"/>
    <lineage>
        <taxon>Eukaryota</taxon>
        <taxon>Metazoa</taxon>
        <taxon>Ecdysozoa</taxon>
        <taxon>Arthropoda</taxon>
        <taxon>Hexapoda</taxon>
        <taxon>Insecta</taxon>
        <taxon>Pterygota</taxon>
        <taxon>Neoptera</taxon>
        <taxon>Endopterygota</taxon>
        <taxon>Diptera</taxon>
        <taxon>Nematocera</taxon>
        <taxon>Culicoidea</taxon>
        <taxon>Culicidae</taxon>
        <taxon>Culicinae</taxon>
        <taxon>Culicini</taxon>
        <taxon>Culex</taxon>
        <taxon>Culex</taxon>
    </lineage>
</organism>
<keyword evidence="1" id="KW-1133">Transmembrane helix</keyword>
<dbReference type="HOGENOM" id="CLU_1541349_0_0_1"/>
<dbReference type="InParanoid" id="B0WYZ9"/>
<dbReference type="EMBL" id="DS232202">
    <property type="protein sequence ID" value="EDS37313.1"/>
    <property type="molecule type" value="Genomic_DNA"/>
</dbReference>